<sequence>MLVTTADLWEPRPGTLLRWDLSAPPHGAPAELSLNQRNHLAGAMAGAPTVWLAAAFDVDGPIEPVALSRTWRAFLARHGSLQLEVVAGSDGPRARRHHPGTLTWSVATVGHTTTVEETREALHGALDERCGPFGYPAFLPAAISRPDRSTIVLGMDHLHCDAHSVAVAVEELATLYAAFTEGGEAPSLPPVTSFLEAVSQGADGPARVADDDPLLRGWGEFLAGRGHRLPTFPLPLGLEPGKRAAQATAVAPLADAGLMDRIGARARNSGASTYAAVLAALATAVADLGGGDRLDTMAPVSTRSTGPLARSIGWYTTTVPLTVPASLTDVGLAEAGDAVRHGVRLGSVPLDQVLGSLTEPLVQTRSDVFVVSWVDYRHVPGGSAHLDRDAQHISASTQADDVQIWFSRTHSGLAVRIRYPDTSVAASSVESLLDRLRHTLVDLSRQPDDLAVLRIE</sequence>
<evidence type="ECO:0000313" key="3">
    <source>
        <dbReference type="Proteomes" id="UP000033772"/>
    </source>
</evidence>
<keyword evidence="3" id="KW-1185">Reference proteome</keyword>
<dbReference type="GO" id="GO:0047527">
    <property type="term" value="F:2,3-dihydroxybenzoate-serine ligase activity"/>
    <property type="evidence" value="ECO:0007669"/>
    <property type="project" value="TreeGrafter"/>
</dbReference>
<dbReference type="OrthoDB" id="9789603at2"/>
<dbReference type="EMBL" id="JZDQ02000022">
    <property type="protein sequence ID" value="OIJ25688.1"/>
    <property type="molecule type" value="Genomic_DNA"/>
</dbReference>
<dbReference type="InterPro" id="IPR023213">
    <property type="entry name" value="CAT-like_dom_sf"/>
</dbReference>
<dbReference type="PANTHER" id="PTHR45527">
    <property type="entry name" value="NONRIBOSOMAL PEPTIDE SYNTHETASE"/>
    <property type="match status" value="1"/>
</dbReference>
<dbReference type="GO" id="GO:0005829">
    <property type="term" value="C:cytosol"/>
    <property type="evidence" value="ECO:0007669"/>
    <property type="project" value="TreeGrafter"/>
</dbReference>
<evidence type="ECO:0000259" key="1">
    <source>
        <dbReference type="Pfam" id="PF00668"/>
    </source>
</evidence>
<name>A0A1J4N556_9ACTN</name>
<dbReference type="GO" id="GO:0009366">
    <property type="term" value="C:enterobactin synthetase complex"/>
    <property type="evidence" value="ECO:0007669"/>
    <property type="project" value="TreeGrafter"/>
</dbReference>
<dbReference type="GO" id="GO:0043041">
    <property type="term" value="P:amino acid activation for nonribosomal peptide biosynthetic process"/>
    <property type="evidence" value="ECO:0007669"/>
    <property type="project" value="TreeGrafter"/>
</dbReference>
<dbReference type="GO" id="GO:0009239">
    <property type="term" value="P:enterobactin biosynthetic process"/>
    <property type="evidence" value="ECO:0007669"/>
    <property type="project" value="TreeGrafter"/>
</dbReference>
<dbReference type="GO" id="GO:0008610">
    <property type="term" value="P:lipid biosynthetic process"/>
    <property type="evidence" value="ECO:0007669"/>
    <property type="project" value="UniProtKB-ARBA"/>
</dbReference>
<dbReference type="InterPro" id="IPR001242">
    <property type="entry name" value="Condensation_dom"/>
</dbReference>
<reference evidence="2" key="1">
    <citation type="submission" date="2016-10" db="EMBL/GenBank/DDBJ databases">
        <title>Draft Genome Sequence of Nocardioides luteus Strain BAFB, an Alkane-Degrading Bacterium Isolated from JP-7 Polluted Soil.</title>
        <authorList>
            <person name="Brown L."/>
            <person name="Ruiz O.N."/>
            <person name="Gunasekera T."/>
        </authorList>
    </citation>
    <scope>NUCLEOTIDE SEQUENCE [LARGE SCALE GENOMIC DNA]</scope>
    <source>
        <strain evidence="2">BAFB</strain>
    </source>
</reference>
<accession>A0A1J4N556</accession>
<comment type="caution">
    <text evidence="2">The sequence shown here is derived from an EMBL/GenBank/DDBJ whole genome shotgun (WGS) entry which is preliminary data.</text>
</comment>
<dbReference type="Gene3D" id="3.30.559.10">
    <property type="entry name" value="Chloramphenicol acetyltransferase-like domain"/>
    <property type="match status" value="1"/>
</dbReference>
<dbReference type="Pfam" id="PF00668">
    <property type="entry name" value="Condensation"/>
    <property type="match status" value="1"/>
</dbReference>
<proteinExistence type="predicted"/>
<dbReference type="STRING" id="1844.UG56_016010"/>
<dbReference type="RefSeq" id="WP_071327129.1">
    <property type="nucleotide sequence ID" value="NZ_JZDQ02000022.1"/>
</dbReference>
<feature type="domain" description="Condensation" evidence="1">
    <location>
        <begin position="44"/>
        <end position="449"/>
    </location>
</feature>
<dbReference type="SUPFAM" id="SSF52777">
    <property type="entry name" value="CoA-dependent acyltransferases"/>
    <property type="match status" value="2"/>
</dbReference>
<dbReference type="Gene3D" id="3.30.559.30">
    <property type="entry name" value="Nonribosomal peptide synthetase, condensation domain"/>
    <property type="match status" value="1"/>
</dbReference>
<organism evidence="2 3">
    <name type="scientific">Nocardioides luteus</name>
    <dbReference type="NCBI Taxonomy" id="1844"/>
    <lineage>
        <taxon>Bacteria</taxon>
        <taxon>Bacillati</taxon>
        <taxon>Actinomycetota</taxon>
        <taxon>Actinomycetes</taxon>
        <taxon>Propionibacteriales</taxon>
        <taxon>Nocardioidaceae</taxon>
        <taxon>Nocardioides</taxon>
    </lineage>
</organism>
<evidence type="ECO:0000313" key="2">
    <source>
        <dbReference type="EMBL" id="OIJ25688.1"/>
    </source>
</evidence>
<gene>
    <name evidence="2" type="ORF">UG56_016010</name>
</gene>
<dbReference type="AlphaFoldDB" id="A0A1J4N556"/>
<dbReference type="Proteomes" id="UP000033772">
    <property type="component" value="Unassembled WGS sequence"/>
</dbReference>
<protein>
    <recommendedName>
        <fullName evidence="1">Condensation domain-containing protein</fullName>
    </recommendedName>
</protein>
<dbReference type="GO" id="GO:0031177">
    <property type="term" value="F:phosphopantetheine binding"/>
    <property type="evidence" value="ECO:0007669"/>
    <property type="project" value="TreeGrafter"/>
</dbReference>
<dbReference type="PANTHER" id="PTHR45527:SF1">
    <property type="entry name" value="FATTY ACID SYNTHASE"/>
    <property type="match status" value="1"/>
</dbReference>